<evidence type="ECO:0000256" key="1">
    <source>
        <dbReference type="SAM" id="MobiDB-lite"/>
    </source>
</evidence>
<evidence type="ECO:0000313" key="3">
    <source>
        <dbReference type="Proteomes" id="UP001501442"/>
    </source>
</evidence>
<organism evidence="2 3">
    <name type="scientific">Actinoallomurus vinaceus</name>
    <dbReference type="NCBI Taxonomy" id="1080074"/>
    <lineage>
        <taxon>Bacteria</taxon>
        <taxon>Bacillati</taxon>
        <taxon>Actinomycetota</taxon>
        <taxon>Actinomycetes</taxon>
        <taxon>Streptosporangiales</taxon>
        <taxon>Thermomonosporaceae</taxon>
        <taxon>Actinoallomurus</taxon>
    </lineage>
</organism>
<keyword evidence="3" id="KW-1185">Reference proteome</keyword>
<gene>
    <name evidence="2" type="ORF">GCM10023196_107650</name>
</gene>
<protein>
    <submittedName>
        <fullName evidence="2">Uncharacterized protein</fullName>
    </submittedName>
</protein>
<proteinExistence type="predicted"/>
<dbReference type="Proteomes" id="UP001501442">
    <property type="component" value="Unassembled WGS sequence"/>
</dbReference>
<accession>A0ABP8UUZ3</accession>
<comment type="caution">
    <text evidence="2">The sequence shown here is derived from an EMBL/GenBank/DDBJ whole genome shotgun (WGS) entry which is preliminary data.</text>
</comment>
<feature type="region of interest" description="Disordered" evidence="1">
    <location>
        <begin position="1"/>
        <end position="22"/>
    </location>
</feature>
<dbReference type="EMBL" id="BAABHK010000040">
    <property type="protein sequence ID" value="GAA4640807.1"/>
    <property type="molecule type" value="Genomic_DNA"/>
</dbReference>
<sequence>MRRYTNPLTARSPGIPSDLTAETYSGEYRPSLGDNLVCGRWFTGPGEAVPTEGFMRQATVGRGEAAEGHGPAPVMCGTGTGTGITSLGDEVMSIYQPGLST</sequence>
<evidence type="ECO:0000313" key="2">
    <source>
        <dbReference type="EMBL" id="GAA4640807.1"/>
    </source>
</evidence>
<reference evidence="3" key="1">
    <citation type="journal article" date="2019" name="Int. J. Syst. Evol. Microbiol.">
        <title>The Global Catalogue of Microorganisms (GCM) 10K type strain sequencing project: providing services to taxonomists for standard genome sequencing and annotation.</title>
        <authorList>
            <consortium name="The Broad Institute Genomics Platform"/>
            <consortium name="The Broad Institute Genome Sequencing Center for Infectious Disease"/>
            <person name="Wu L."/>
            <person name="Ma J."/>
        </authorList>
    </citation>
    <scope>NUCLEOTIDE SEQUENCE [LARGE SCALE GENOMIC DNA]</scope>
    <source>
        <strain evidence="3">JCM 17939</strain>
    </source>
</reference>
<name>A0ABP8UUZ3_9ACTN</name>